<organism evidence="1 2">
    <name type="scientific">Adiantum capillus-veneris</name>
    <name type="common">Maidenhair fern</name>
    <dbReference type="NCBI Taxonomy" id="13818"/>
    <lineage>
        <taxon>Eukaryota</taxon>
        <taxon>Viridiplantae</taxon>
        <taxon>Streptophyta</taxon>
        <taxon>Embryophyta</taxon>
        <taxon>Tracheophyta</taxon>
        <taxon>Polypodiopsida</taxon>
        <taxon>Polypodiidae</taxon>
        <taxon>Polypodiales</taxon>
        <taxon>Pteridineae</taxon>
        <taxon>Pteridaceae</taxon>
        <taxon>Vittarioideae</taxon>
        <taxon>Adiantum</taxon>
    </lineage>
</organism>
<name>A0A9D4Z630_ADICA</name>
<reference evidence="1" key="1">
    <citation type="submission" date="2021-01" db="EMBL/GenBank/DDBJ databases">
        <title>Adiantum capillus-veneris genome.</title>
        <authorList>
            <person name="Fang Y."/>
            <person name="Liao Q."/>
        </authorList>
    </citation>
    <scope>NUCLEOTIDE SEQUENCE</scope>
    <source>
        <strain evidence="1">H3</strain>
        <tissue evidence="1">Leaf</tissue>
    </source>
</reference>
<dbReference type="EMBL" id="JABFUD020000022">
    <property type="protein sequence ID" value="KAI5062694.1"/>
    <property type="molecule type" value="Genomic_DNA"/>
</dbReference>
<dbReference type="AlphaFoldDB" id="A0A9D4Z630"/>
<evidence type="ECO:0000313" key="2">
    <source>
        <dbReference type="Proteomes" id="UP000886520"/>
    </source>
</evidence>
<proteinExistence type="predicted"/>
<gene>
    <name evidence="1" type="ORF">GOP47_0023233</name>
</gene>
<accession>A0A9D4Z630</accession>
<protein>
    <submittedName>
        <fullName evidence="1">Uncharacterized protein</fullName>
    </submittedName>
</protein>
<evidence type="ECO:0000313" key="1">
    <source>
        <dbReference type="EMBL" id="KAI5062694.1"/>
    </source>
</evidence>
<comment type="caution">
    <text evidence="1">The sequence shown here is derived from an EMBL/GenBank/DDBJ whole genome shotgun (WGS) entry which is preliminary data.</text>
</comment>
<keyword evidence="2" id="KW-1185">Reference proteome</keyword>
<dbReference type="Proteomes" id="UP000886520">
    <property type="component" value="Chromosome 22"/>
</dbReference>
<sequence length="126" mass="13887">MASLEAATNDFNAFIKTEAAGSAWDLDNITSSIEVACNFLRAIVLNTQVGYIVHPNSHPFVSHNGSESAQKNWPGSPPKGGWFFIGPFTLSLHEQDSGSLEAWLAEWALYWCRFMNENDVEALPAI</sequence>